<keyword evidence="2" id="KW-0808">Transferase</keyword>
<dbReference type="AlphaFoldDB" id="A0A1I4SLY7"/>
<keyword evidence="3" id="KW-1185">Reference proteome</keyword>
<reference evidence="3" key="1">
    <citation type="submission" date="2016-10" db="EMBL/GenBank/DDBJ databases">
        <authorList>
            <person name="Varghese N."/>
            <person name="Submissions S."/>
        </authorList>
    </citation>
    <scope>NUCLEOTIDE SEQUENCE [LARGE SCALE GENOMIC DNA]</scope>
    <source>
        <strain evidence="3">XJ109</strain>
    </source>
</reference>
<accession>A0A1I4SLY7</accession>
<organism evidence="2 3">
    <name type="scientific">Algoriella xinjiangensis</name>
    <dbReference type="NCBI Taxonomy" id="684065"/>
    <lineage>
        <taxon>Bacteria</taxon>
        <taxon>Pseudomonadati</taxon>
        <taxon>Bacteroidota</taxon>
        <taxon>Flavobacteriia</taxon>
        <taxon>Flavobacteriales</taxon>
        <taxon>Weeksellaceae</taxon>
        <taxon>Algoriella</taxon>
    </lineage>
</organism>
<dbReference type="PANTHER" id="PTHR21064">
    <property type="entry name" value="AMINOGLYCOSIDE PHOSPHOTRANSFERASE DOMAIN-CONTAINING PROTEIN-RELATED"/>
    <property type="match status" value="1"/>
</dbReference>
<dbReference type="InterPro" id="IPR002575">
    <property type="entry name" value="Aminoglycoside_PTrfase"/>
</dbReference>
<dbReference type="PANTHER" id="PTHR21064:SF5">
    <property type="entry name" value="SLR1880 PROTEIN"/>
    <property type="match status" value="1"/>
</dbReference>
<evidence type="ECO:0000313" key="2">
    <source>
        <dbReference type="EMBL" id="SFM65427.1"/>
    </source>
</evidence>
<evidence type="ECO:0000259" key="1">
    <source>
        <dbReference type="Pfam" id="PF01636"/>
    </source>
</evidence>
<dbReference type="SUPFAM" id="SSF56112">
    <property type="entry name" value="Protein kinase-like (PK-like)"/>
    <property type="match status" value="1"/>
</dbReference>
<sequence>MENILKHYFTNSDDIRIKPITSGWINSTFELDNQGKKYILQKINTKVFPKPEVISSNIDLVSTHLKTKKYPRSIIEIVPDLHQNLLVIENGETWRLTSFIPNSICFEKVESAEQAYEAAKTISEFHANLIDINIDEIEPSIDGFLDYAKRIKDFNSALENASEERLQETKNEVNYILDNLNQVKRYLEIDFPKRVVHADAKISNFLFDNDKHSQAIAVIDWDTIMPGNILCDFGDMIRTYANLKVEDDPDGENAFEPTYYQAVKKGFLEHLKNDLSDVEIENMDFVAYIVIYIQAVRFLADYLNNDVYYSISYPKQNLNRTINQINLLKAITNFHDKNSVREI</sequence>
<proteinExistence type="predicted"/>
<dbReference type="Proteomes" id="UP000199149">
    <property type="component" value="Unassembled WGS sequence"/>
</dbReference>
<evidence type="ECO:0000313" key="3">
    <source>
        <dbReference type="Proteomes" id="UP000199149"/>
    </source>
</evidence>
<protein>
    <submittedName>
        <fullName evidence="2">Predicted kinase, aminoglycoside phosphotransferase (APT) family</fullName>
    </submittedName>
</protein>
<dbReference type="OrthoDB" id="526037at2"/>
<dbReference type="STRING" id="684065.SAMN05421738_101264"/>
<name>A0A1I4SLY7_9FLAO</name>
<gene>
    <name evidence="2" type="ORF">SAMN05421738_101264</name>
</gene>
<keyword evidence="2" id="KW-0418">Kinase</keyword>
<dbReference type="EMBL" id="FOUZ01000001">
    <property type="protein sequence ID" value="SFM65427.1"/>
    <property type="molecule type" value="Genomic_DNA"/>
</dbReference>
<dbReference type="RefSeq" id="WP_092905766.1">
    <property type="nucleotide sequence ID" value="NZ_FOUZ01000001.1"/>
</dbReference>
<dbReference type="Gene3D" id="3.90.1200.10">
    <property type="match status" value="1"/>
</dbReference>
<dbReference type="InterPro" id="IPR050249">
    <property type="entry name" value="Pseudomonas-type_ThrB"/>
</dbReference>
<dbReference type="GO" id="GO:0016301">
    <property type="term" value="F:kinase activity"/>
    <property type="evidence" value="ECO:0007669"/>
    <property type="project" value="UniProtKB-KW"/>
</dbReference>
<feature type="domain" description="Aminoglycoside phosphotransferase" evidence="1">
    <location>
        <begin position="17"/>
        <end position="251"/>
    </location>
</feature>
<dbReference type="Pfam" id="PF01636">
    <property type="entry name" value="APH"/>
    <property type="match status" value="1"/>
</dbReference>
<dbReference type="InterPro" id="IPR011009">
    <property type="entry name" value="Kinase-like_dom_sf"/>
</dbReference>
<dbReference type="Gene3D" id="3.30.200.20">
    <property type="entry name" value="Phosphorylase Kinase, domain 1"/>
    <property type="match status" value="1"/>
</dbReference>